<dbReference type="PIRSF" id="PIRSF002786">
    <property type="entry name" value="XcpX"/>
    <property type="match status" value="1"/>
</dbReference>
<evidence type="ECO:0000256" key="4">
    <source>
        <dbReference type="ARBA" id="ARBA00022475"/>
    </source>
</evidence>
<comment type="similarity">
    <text evidence="2 10">Belongs to the GSP K family.</text>
</comment>
<organism evidence="13 14">
    <name type="scientific">Fluviicoccus keumensis</name>
    <dbReference type="NCBI Taxonomy" id="1435465"/>
    <lineage>
        <taxon>Bacteria</taxon>
        <taxon>Pseudomonadati</taxon>
        <taxon>Pseudomonadota</taxon>
        <taxon>Gammaproteobacteria</taxon>
        <taxon>Moraxellales</taxon>
        <taxon>Moraxellaceae</taxon>
        <taxon>Fluviicoccus</taxon>
    </lineage>
</organism>
<dbReference type="Gene3D" id="3.30.1300.30">
    <property type="entry name" value="GSPII I/J protein-like"/>
    <property type="match status" value="1"/>
</dbReference>
<dbReference type="InterPro" id="IPR045584">
    <property type="entry name" value="Pilin-like"/>
</dbReference>
<comment type="caution">
    <text evidence="13">The sequence shown here is derived from an EMBL/GenBank/DDBJ whole genome shotgun (WGS) entry which is preliminary data.</text>
</comment>
<dbReference type="SUPFAM" id="SSF158544">
    <property type="entry name" value="GspK insert domain-like"/>
    <property type="match status" value="2"/>
</dbReference>
<proteinExistence type="inferred from homology"/>
<evidence type="ECO:0000256" key="9">
    <source>
        <dbReference type="ARBA" id="ARBA00023136"/>
    </source>
</evidence>
<evidence type="ECO:0000256" key="8">
    <source>
        <dbReference type="ARBA" id="ARBA00022989"/>
    </source>
</evidence>
<accession>A0A4Q7Z694</accession>
<dbReference type="Pfam" id="PF03934">
    <property type="entry name" value="T2SSK"/>
    <property type="match status" value="1"/>
</dbReference>
<keyword evidence="9 10" id="KW-0472">Membrane</keyword>
<keyword evidence="5 10" id="KW-0997">Cell inner membrane</keyword>
<evidence type="ECO:0000313" key="14">
    <source>
        <dbReference type="Proteomes" id="UP000292423"/>
    </source>
</evidence>
<name>A0A4Q7Z694_9GAMM</name>
<reference evidence="13 14" key="1">
    <citation type="submission" date="2019-02" db="EMBL/GenBank/DDBJ databases">
        <title>Genomic Encyclopedia of Type Strains, Phase IV (KMG-IV): sequencing the most valuable type-strain genomes for metagenomic binning, comparative biology and taxonomic classification.</title>
        <authorList>
            <person name="Goeker M."/>
        </authorList>
    </citation>
    <scope>NUCLEOTIDE SEQUENCE [LARGE SCALE GENOMIC DNA]</scope>
    <source>
        <strain evidence="13 14">DSM 105135</strain>
    </source>
</reference>
<keyword evidence="6" id="KW-0812">Transmembrane</keyword>
<evidence type="ECO:0000256" key="1">
    <source>
        <dbReference type="ARBA" id="ARBA00004533"/>
    </source>
</evidence>
<keyword evidence="14" id="KW-1185">Reference proteome</keyword>
<dbReference type="AlphaFoldDB" id="A0A4Q7Z694"/>
<evidence type="ECO:0000259" key="12">
    <source>
        <dbReference type="Pfam" id="PF21687"/>
    </source>
</evidence>
<keyword evidence="8" id="KW-1133">Transmembrane helix</keyword>
<evidence type="ECO:0000313" key="13">
    <source>
        <dbReference type="EMBL" id="RZU45169.1"/>
    </source>
</evidence>
<dbReference type="PANTHER" id="PTHR38831">
    <property type="entry name" value="TYPE II SECRETION SYSTEM PROTEIN K"/>
    <property type="match status" value="1"/>
</dbReference>
<sequence length="335" mass="37214">MPKAAENQQGVALLTVLLVVAMASMLAVSMIKAQQSLLQRSSSVFTQDQAYLYTLGAETLARTVLQDDTDRDKQKNPSQDALGEDWARRVPPFPVEGGAVQAKLDDLQGRFNVNSLWQDNQVNPTALKVYQRLLAQVGVSPGLASPLIDWLDPDSLPYDSEGAEEDWYLRLKPAYRTANRAMVSTSELALLRGYTPEVIRKIAPYVCALPANTAININTADPMLIASLSDSISFNMAKEMVKERPSDGYGSVERFLQLPGFSALSSDDRQALTKLLDVRSRFFEVRAEAEIDGKRRVLSARLMRTESGIRTLDRDWSRQWTVATTTETANKKDNP</sequence>
<dbReference type="InterPro" id="IPR038072">
    <property type="entry name" value="GspK_central_sf"/>
</dbReference>
<dbReference type="GO" id="GO:0009306">
    <property type="term" value="P:protein secretion"/>
    <property type="evidence" value="ECO:0007669"/>
    <property type="project" value="InterPro"/>
</dbReference>
<dbReference type="InterPro" id="IPR049031">
    <property type="entry name" value="T2SSK_SAM-like_1st"/>
</dbReference>
<dbReference type="Proteomes" id="UP000292423">
    <property type="component" value="Unassembled WGS sequence"/>
</dbReference>
<comment type="subcellular location">
    <subcellularLocation>
        <location evidence="1 10">Cell inner membrane</location>
    </subcellularLocation>
</comment>
<dbReference type="PANTHER" id="PTHR38831:SF1">
    <property type="entry name" value="TYPE II SECRETION SYSTEM PROTEIN K-RELATED"/>
    <property type="match status" value="1"/>
</dbReference>
<dbReference type="Gene3D" id="1.10.40.60">
    <property type="entry name" value="EpsJ-like"/>
    <property type="match status" value="2"/>
</dbReference>
<dbReference type="RefSeq" id="WP_130413249.1">
    <property type="nucleotide sequence ID" value="NZ_SHKX01000012.1"/>
</dbReference>
<dbReference type="OrthoDB" id="5293133at2"/>
<evidence type="ECO:0000256" key="7">
    <source>
        <dbReference type="ARBA" id="ARBA00022927"/>
    </source>
</evidence>
<evidence type="ECO:0000256" key="10">
    <source>
        <dbReference type="PIRNR" id="PIRNR002786"/>
    </source>
</evidence>
<dbReference type="Pfam" id="PF21687">
    <property type="entry name" value="T2SSK_1st"/>
    <property type="match status" value="1"/>
</dbReference>
<keyword evidence="7" id="KW-0653">Protein transport</keyword>
<dbReference type="SUPFAM" id="SSF54523">
    <property type="entry name" value="Pili subunits"/>
    <property type="match status" value="1"/>
</dbReference>
<keyword evidence="4 10" id="KW-1003">Cell membrane</keyword>
<gene>
    <name evidence="13" type="ORF">EV700_1982</name>
</gene>
<evidence type="ECO:0000256" key="6">
    <source>
        <dbReference type="ARBA" id="ARBA00022692"/>
    </source>
</evidence>
<keyword evidence="3 10" id="KW-0813">Transport</keyword>
<evidence type="ECO:0000256" key="2">
    <source>
        <dbReference type="ARBA" id="ARBA00007246"/>
    </source>
</evidence>
<evidence type="ECO:0000256" key="3">
    <source>
        <dbReference type="ARBA" id="ARBA00022448"/>
    </source>
</evidence>
<dbReference type="InterPro" id="IPR049179">
    <property type="entry name" value="T2SSK_SAM-like_2nd"/>
</dbReference>
<feature type="domain" description="T2SS protein K second SAM-like" evidence="11">
    <location>
        <begin position="215"/>
        <end position="278"/>
    </location>
</feature>
<dbReference type="EMBL" id="SHKX01000012">
    <property type="protein sequence ID" value="RZU45169.1"/>
    <property type="molecule type" value="Genomic_DNA"/>
</dbReference>
<feature type="domain" description="T2SS protein K first SAM-like" evidence="12">
    <location>
        <begin position="109"/>
        <end position="211"/>
    </location>
</feature>
<evidence type="ECO:0000259" key="11">
    <source>
        <dbReference type="Pfam" id="PF03934"/>
    </source>
</evidence>
<evidence type="ECO:0000256" key="5">
    <source>
        <dbReference type="ARBA" id="ARBA00022519"/>
    </source>
</evidence>
<dbReference type="GO" id="GO:0005886">
    <property type="term" value="C:plasma membrane"/>
    <property type="evidence" value="ECO:0007669"/>
    <property type="project" value="UniProtKB-SubCell"/>
</dbReference>
<dbReference type="InterPro" id="IPR005628">
    <property type="entry name" value="GspK"/>
</dbReference>
<dbReference type="NCBIfam" id="NF037980">
    <property type="entry name" value="T2SS_GspK"/>
    <property type="match status" value="1"/>
</dbReference>
<protein>
    <recommendedName>
        <fullName evidence="10">Type II secretion system protein K</fullName>
    </recommendedName>
</protein>